<reference evidence="3 4" key="1">
    <citation type="submission" date="2024-02" db="EMBL/GenBank/DDBJ databases">
        <authorList>
            <person name="Chen Y."/>
            <person name="Shah S."/>
            <person name="Dougan E. K."/>
            <person name="Thang M."/>
            <person name="Chan C."/>
        </authorList>
    </citation>
    <scope>NUCLEOTIDE SEQUENCE [LARGE SCALE GENOMIC DNA]</scope>
</reference>
<organism evidence="3 4">
    <name type="scientific">Durusdinium trenchii</name>
    <dbReference type="NCBI Taxonomy" id="1381693"/>
    <lineage>
        <taxon>Eukaryota</taxon>
        <taxon>Sar</taxon>
        <taxon>Alveolata</taxon>
        <taxon>Dinophyceae</taxon>
        <taxon>Suessiales</taxon>
        <taxon>Symbiodiniaceae</taxon>
        <taxon>Durusdinium</taxon>
    </lineage>
</organism>
<evidence type="ECO:0000259" key="2">
    <source>
        <dbReference type="SMART" id="SM00244"/>
    </source>
</evidence>
<dbReference type="PANTHER" id="PTHR43327:SF31">
    <property type="entry name" value="HYPERSENSITIVE-INDUCED RESPONSE PROTEIN 2"/>
    <property type="match status" value="1"/>
</dbReference>
<dbReference type="Gene3D" id="3.30.479.30">
    <property type="entry name" value="Band 7 domain"/>
    <property type="match status" value="1"/>
</dbReference>
<feature type="domain" description="Band 7" evidence="2">
    <location>
        <begin position="2"/>
        <end position="157"/>
    </location>
</feature>
<name>A0ABP0QFU7_9DINO</name>
<dbReference type="SUPFAM" id="SSF117892">
    <property type="entry name" value="Band 7/SPFH domain"/>
    <property type="match status" value="1"/>
</dbReference>
<evidence type="ECO:0000313" key="3">
    <source>
        <dbReference type="EMBL" id="CAK9087087.1"/>
    </source>
</evidence>
<protein>
    <submittedName>
        <fullName evidence="3">Hypersensitive-induced response protein 1 (OsHIR1)</fullName>
    </submittedName>
</protein>
<dbReference type="EMBL" id="CAXAMM010039535">
    <property type="protein sequence ID" value="CAK9087087.1"/>
    <property type="molecule type" value="Genomic_DNA"/>
</dbReference>
<gene>
    <name evidence="3" type="ORF">SCF082_LOCUS41173</name>
</gene>
<dbReference type="CDD" id="cd03407">
    <property type="entry name" value="SPFH_like_u4"/>
    <property type="match status" value="1"/>
</dbReference>
<dbReference type="PANTHER" id="PTHR43327">
    <property type="entry name" value="STOMATIN-LIKE PROTEIN 2, MITOCHONDRIAL"/>
    <property type="match status" value="1"/>
</dbReference>
<sequence length="294" mass="32372">MVPNDRVGVVERFGKFARLVSPGIAPVLCCLGETVAGSLSKRVQQIDVVCETKTKDNVFVHVAVSVQFEARPEQYYEAFYRLSNVQEQIKSYVYDVIRSAIPKIILDEVFDSKDEVAMAVKNELSETMPSFGWNILQALVVDITPDSKVKNAMNEINAAQRIRQAAGDKAEAEKILVVKAAEADAESKFLQGVGISRQRQAIVEGLRESVVQFTDNVSDISSADVMQLMLMTQYLDTMKDIGASSKATTVFIPSNPGEGLEQVRGRRHGGGQAPPEEASRLRQYLDMVLPGSKE</sequence>
<comment type="caution">
    <text evidence="3">The sequence shown here is derived from an EMBL/GenBank/DDBJ whole genome shotgun (WGS) entry which is preliminary data.</text>
</comment>
<dbReference type="Proteomes" id="UP001642464">
    <property type="component" value="Unassembled WGS sequence"/>
</dbReference>
<evidence type="ECO:0000313" key="4">
    <source>
        <dbReference type="Proteomes" id="UP001642464"/>
    </source>
</evidence>
<dbReference type="InterPro" id="IPR050710">
    <property type="entry name" value="Band7/mec-2_domain"/>
</dbReference>
<dbReference type="InterPro" id="IPR036013">
    <property type="entry name" value="Band_7/SPFH_dom_sf"/>
</dbReference>
<accession>A0ABP0QFU7</accession>
<dbReference type="InterPro" id="IPR001107">
    <property type="entry name" value="Band_7"/>
</dbReference>
<keyword evidence="4" id="KW-1185">Reference proteome</keyword>
<dbReference type="Pfam" id="PF01145">
    <property type="entry name" value="Band_7"/>
    <property type="match status" value="1"/>
</dbReference>
<proteinExistence type="predicted"/>
<dbReference type="SMART" id="SM00244">
    <property type="entry name" value="PHB"/>
    <property type="match status" value="1"/>
</dbReference>
<feature type="region of interest" description="Disordered" evidence="1">
    <location>
        <begin position="250"/>
        <end position="294"/>
    </location>
</feature>
<evidence type="ECO:0000256" key="1">
    <source>
        <dbReference type="SAM" id="MobiDB-lite"/>
    </source>
</evidence>